<organism evidence="5">
    <name type="scientific">Echinostoma caproni</name>
    <dbReference type="NCBI Taxonomy" id="27848"/>
    <lineage>
        <taxon>Eukaryota</taxon>
        <taxon>Metazoa</taxon>
        <taxon>Spiralia</taxon>
        <taxon>Lophotrochozoa</taxon>
        <taxon>Platyhelminthes</taxon>
        <taxon>Trematoda</taxon>
        <taxon>Digenea</taxon>
        <taxon>Plagiorchiida</taxon>
        <taxon>Echinostomata</taxon>
        <taxon>Echinostomatoidea</taxon>
        <taxon>Echinostomatidae</taxon>
        <taxon>Echinostoma</taxon>
    </lineage>
</organism>
<dbReference type="InterPro" id="IPR042178">
    <property type="entry name" value="Serpin_sf_1"/>
</dbReference>
<dbReference type="WBParaSite" id="ECPE_0000940801-mRNA-1">
    <property type="protein sequence ID" value="ECPE_0000940801-mRNA-1"/>
    <property type="gene ID" value="ECPE_0000940801"/>
</dbReference>
<reference evidence="3 4" key="2">
    <citation type="submission" date="2018-11" db="EMBL/GenBank/DDBJ databases">
        <authorList>
            <consortium name="Pathogen Informatics"/>
        </authorList>
    </citation>
    <scope>NUCLEOTIDE SEQUENCE [LARGE SCALE GENOMIC DNA]</scope>
    <source>
        <strain evidence="3 4">Egypt</strain>
    </source>
</reference>
<dbReference type="InterPro" id="IPR036186">
    <property type="entry name" value="Serpin_sf"/>
</dbReference>
<dbReference type="Gene3D" id="3.30.497.10">
    <property type="entry name" value="Antithrombin, subunit I, domain 2"/>
    <property type="match status" value="1"/>
</dbReference>
<comment type="similarity">
    <text evidence="1">Belongs to the serpin family.</text>
</comment>
<dbReference type="PANTHER" id="PTHR11461:SF211">
    <property type="entry name" value="GH10112P-RELATED"/>
    <property type="match status" value="1"/>
</dbReference>
<dbReference type="Gene3D" id="2.30.39.10">
    <property type="entry name" value="Alpha-1-antitrypsin, domain 1"/>
    <property type="match status" value="1"/>
</dbReference>
<proteinExistence type="inferred from homology"/>
<dbReference type="OrthoDB" id="6260316at2759"/>
<evidence type="ECO:0000313" key="3">
    <source>
        <dbReference type="EMBL" id="VDP85258.1"/>
    </source>
</evidence>
<dbReference type="EMBL" id="UZAN01047335">
    <property type="protein sequence ID" value="VDP85258.1"/>
    <property type="molecule type" value="Genomic_DNA"/>
</dbReference>
<dbReference type="InterPro" id="IPR042185">
    <property type="entry name" value="Serpin_sf_2"/>
</dbReference>
<reference evidence="5" key="1">
    <citation type="submission" date="2016-06" db="UniProtKB">
        <authorList>
            <consortium name="WormBaseParasite"/>
        </authorList>
    </citation>
    <scope>IDENTIFICATION</scope>
</reference>
<name>A0A183AQZ4_9TREM</name>
<dbReference type="GO" id="GO:0004867">
    <property type="term" value="F:serine-type endopeptidase inhibitor activity"/>
    <property type="evidence" value="ECO:0007669"/>
    <property type="project" value="InterPro"/>
</dbReference>
<evidence type="ECO:0000313" key="5">
    <source>
        <dbReference type="WBParaSite" id="ECPE_0000940801-mRNA-1"/>
    </source>
</evidence>
<accession>A0A183AQZ4</accession>
<dbReference type="PANTHER" id="PTHR11461">
    <property type="entry name" value="SERINE PROTEASE INHIBITOR, SERPIN"/>
    <property type="match status" value="1"/>
</dbReference>
<dbReference type="Pfam" id="PF00079">
    <property type="entry name" value="Serpin"/>
    <property type="match status" value="1"/>
</dbReference>
<dbReference type="Proteomes" id="UP000272942">
    <property type="component" value="Unassembled WGS sequence"/>
</dbReference>
<feature type="domain" description="Serpin" evidence="2">
    <location>
        <begin position="1"/>
        <end position="148"/>
    </location>
</feature>
<keyword evidence="4" id="KW-1185">Reference proteome</keyword>
<protein>
    <submittedName>
        <fullName evidence="5">SERPIN domain-containing protein</fullName>
    </submittedName>
</protein>
<dbReference type="PROSITE" id="PS00284">
    <property type="entry name" value="SERPIN"/>
    <property type="match status" value="1"/>
</dbReference>
<dbReference type="SUPFAM" id="SSF56574">
    <property type="entry name" value="Serpins"/>
    <property type="match status" value="1"/>
</dbReference>
<evidence type="ECO:0000313" key="4">
    <source>
        <dbReference type="Proteomes" id="UP000272942"/>
    </source>
</evidence>
<gene>
    <name evidence="3" type="ORF">ECPE_LOCUS9379</name>
</gene>
<evidence type="ECO:0000259" key="2">
    <source>
        <dbReference type="Pfam" id="PF00079"/>
    </source>
</evidence>
<dbReference type="InterPro" id="IPR023796">
    <property type="entry name" value="Serpin_dom"/>
</dbReference>
<dbReference type="InterPro" id="IPR000215">
    <property type="entry name" value="Serpin_fam"/>
</dbReference>
<dbReference type="InterPro" id="IPR023795">
    <property type="entry name" value="Serpin_CS"/>
</dbReference>
<evidence type="ECO:0000256" key="1">
    <source>
        <dbReference type="ARBA" id="ARBA00009500"/>
    </source>
</evidence>
<dbReference type="AlphaFoldDB" id="A0A183AQZ4"/>
<sequence>MLVVLPNKHDGLNTLLPKLQSGGLKSVLSGPFGSIKAELHLPRFKLSENEGIEAKTLLMKLGMNLVFSSTAANLKRMCASVPLFVSAVKHKAVLEVDEEGATAAAATGVKIQRRCLEILPQFRVDHPFVVALVYDDEIPVFLGHVTDPEAN</sequence>
<dbReference type="GO" id="GO:0005615">
    <property type="term" value="C:extracellular space"/>
    <property type="evidence" value="ECO:0007669"/>
    <property type="project" value="InterPro"/>
</dbReference>